<proteinExistence type="predicted"/>
<feature type="signal peptide" evidence="1">
    <location>
        <begin position="1"/>
        <end position="29"/>
    </location>
</feature>
<reference evidence="3" key="1">
    <citation type="submission" date="2005-09" db="EMBL/GenBank/DDBJ databases">
        <authorList>
            <person name="Mural R.J."/>
            <person name="Li P.W."/>
            <person name="Adams M.D."/>
            <person name="Amanatides P.G."/>
            <person name="Baden-Tillson H."/>
            <person name="Barnstead M."/>
            <person name="Chin S.H."/>
            <person name="Dew I."/>
            <person name="Evans C.A."/>
            <person name="Ferriera S."/>
            <person name="Flanigan M."/>
            <person name="Fosler C."/>
            <person name="Glodek A."/>
            <person name="Gu Z."/>
            <person name="Holt R.A."/>
            <person name="Jennings D."/>
            <person name="Kraft C.L."/>
            <person name="Lu F."/>
            <person name="Nguyen T."/>
            <person name="Nusskern D.R."/>
            <person name="Pfannkoch C.M."/>
            <person name="Sitter C."/>
            <person name="Sutton G.G."/>
            <person name="Venter J.C."/>
            <person name="Wang Z."/>
            <person name="Woodage T."/>
            <person name="Zheng X.H."/>
            <person name="Zhong F."/>
        </authorList>
    </citation>
    <scope>NUCLEOTIDE SEQUENCE [LARGE SCALE GENOMIC DNA]</scope>
    <source>
        <strain>BN</strain>
        <strain evidence="3">Sprague-Dawley</strain>
    </source>
</reference>
<feature type="chain" id="PRO_5039888517" evidence="1">
    <location>
        <begin position="30"/>
        <end position="87"/>
    </location>
</feature>
<evidence type="ECO:0000313" key="2">
    <source>
        <dbReference type="EMBL" id="EDL82334.1"/>
    </source>
</evidence>
<evidence type="ECO:0000256" key="1">
    <source>
        <dbReference type="SAM" id="SignalP"/>
    </source>
</evidence>
<evidence type="ECO:0000313" key="3">
    <source>
        <dbReference type="Proteomes" id="UP000234681"/>
    </source>
</evidence>
<organism evidence="2 3">
    <name type="scientific">Rattus norvegicus</name>
    <name type="common">Rat</name>
    <dbReference type="NCBI Taxonomy" id="10116"/>
    <lineage>
        <taxon>Eukaryota</taxon>
        <taxon>Metazoa</taxon>
        <taxon>Chordata</taxon>
        <taxon>Craniata</taxon>
        <taxon>Vertebrata</taxon>
        <taxon>Euteleostomi</taxon>
        <taxon>Mammalia</taxon>
        <taxon>Eutheria</taxon>
        <taxon>Euarchontoglires</taxon>
        <taxon>Glires</taxon>
        <taxon>Rodentia</taxon>
        <taxon>Myomorpha</taxon>
        <taxon>Muroidea</taxon>
        <taxon>Muridae</taxon>
        <taxon>Murinae</taxon>
        <taxon>Rattus</taxon>
    </lineage>
</organism>
<dbReference type="Proteomes" id="UP000234681">
    <property type="component" value="Chromosome 2"/>
</dbReference>
<sequence length="87" mass="10139">MRHWGTCETVRSWLIIIRLKMFLDDHVLALFQSNLFPASLTCFGTEEPIGLYMEPGLLEHTLPMLMCWWPDVCSRPPGPDHFYQSLT</sequence>
<accession>A6HW48</accession>
<keyword evidence="1" id="KW-0732">Signal</keyword>
<dbReference type="AlphaFoldDB" id="A6HW48"/>
<gene>
    <name evidence="2" type="ORF">rCG_28627</name>
</gene>
<protein>
    <submittedName>
        <fullName evidence="2">RCG28627</fullName>
    </submittedName>
</protein>
<dbReference type="EMBL" id="CH473952">
    <property type="protein sequence ID" value="EDL82334.1"/>
    <property type="molecule type" value="Genomic_DNA"/>
</dbReference>
<feature type="non-terminal residue" evidence="2">
    <location>
        <position position="87"/>
    </location>
</feature>
<name>A6HW48_RAT</name>